<dbReference type="Proteomes" id="UP000440096">
    <property type="component" value="Unassembled WGS sequence"/>
</dbReference>
<comment type="caution">
    <text evidence="1">The sequence shown here is derived from an EMBL/GenBank/DDBJ whole genome shotgun (WGS) entry which is preliminary data.</text>
</comment>
<evidence type="ECO:0000313" key="2">
    <source>
        <dbReference type="Proteomes" id="UP000440096"/>
    </source>
</evidence>
<dbReference type="AlphaFoldDB" id="A0A6N7YLL7"/>
<dbReference type="EMBL" id="WMBA01000008">
    <property type="protein sequence ID" value="MTD53817.1"/>
    <property type="molecule type" value="Genomic_DNA"/>
</dbReference>
<proteinExistence type="predicted"/>
<evidence type="ECO:0000313" key="1">
    <source>
        <dbReference type="EMBL" id="MTD53817.1"/>
    </source>
</evidence>
<gene>
    <name evidence="1" type="ORF">GKO32_07445</name>
</gene>
<accession>A0A6N7YLL7</accession>
<organism evidence="1 2">
    <name type="scientific">Amycolatopsis pithecellobii</name>
    <dbReference type="NCBI Taxonomy" id="664692"/>
    <lineage>
        <taxon>Bacteria</taxon>
        <taxon>Bacillati</taxon>
        <taxon>Actinomycetota</taxon>
        <taxon>Actinomycetes</taxon>
        <taxon>Pseudonocardiales</taxon>
        <taxon>Pseudonocardiaceae</taxon>
        <taxon>Amycolatopsis</taxon>
    </lineage>
</organism>
<sequence>MIVWRLRWDKSRRILFVRVSFNVAQANLGKGDIRVFRSLETLACRSDESADLVPMTTSDGVGLHQLLDVVPVKAATDSTPAGTTFRGYPPPDLVGDVEKAFRIQTSDDELMEITKFGDLARIIEQPRNPQASDISHR</sequence>
<dbReference type="RefSeq" id="WP_154756068.1">
    <property type="nucleotide sequence ID" value="NZ_WMBA01000008.1"/>
</dbReference>
<name>A0A6N7YLL7_9PSEU</name>
<reference evidence="1 2" key="1">
    <citation type="submission" date="2019-11" db="EMBL/GenBank/DDBJ databases">
        <title>Draft genome of Amycolatopsis RM579.</title>
        <authorList>
            <person name="Duangmal K."/>
            <person name="Mingma R."/>
        </authorList>
    </citation>
    <scope>NUCLEOTIDE SEQUENCE [LARGE SCALE GENOMIC DNA]</scope>
    <source>
        <strain evidence="1 2">RM579</strain>
    </source>
</reference>
<keyword evidence="2" id="KW-1185">Reference proteome</keyword>
<protein>
    <submittedName>
        <fullName evidence="1">Uncharacterized protein</fullName>
    </submittedName>
</protein>